<dbReference type="InterPro" id="IPR025356">
    <property type="entry name" value="DUF4260"/>
</dbReference>
<accession>A0A6M0CWN7</accession>
<keyword evidence="1" id="KW-1133">Transmembrane helix</keyword>
<dbReference type="RefSeq" id="WP_164032828.1">
    <property type="nucleotide sequence ID" value="NZ_JAABOQ010000005.1"/>
</dbReference>
<sequence>MTSIIKLEEIAMFVLAAYLFSLLNLAWWWFVVFLLVPDIGMLGYAINSKIGAISYNLFHHKGIAIAVYLLGVYIENKWLLFAGIILFAHSCFDRILGYGLKYSDDFKNTHLGRIGRS</sequence>
<dbReference type="EMBL" id="JAABOQ010000005">
    <property type="protein sequence ID" value="NER18150.1"/>
    <property type="molecule type" value="Genomic_DNA"/>
</dbReference>
<organism evidence="2 3">
    <name type="scientific">Spongiivirga citrea</name>
    <dbReference type="NCBI Taxonomy" id="1481457"/>
    <lineage>
        <taxon>Bacteria</taxon>
        <taxon>Pseudomonadati</taxon>
        <taxon>Bacteroidota</taxon>
        <taxon>Flavobacteriia</taxon>
        <taxon>Flavobacteriales</taxon>
        <taxon>Flavobacteriaceae</taxon>
        <taxon>Spongiivirga</taxon>
    </lineage>
</organism>
<dbReference type="AlphaFoldDB" id="A0A6M0CWN7"/>
<keyword evidence="3" id="KW-1185">Reference proteome</keyword>
<evidence type="ECO:0000313" key="2">
    <source>
        <dbReference type="EMBL" id="NER18150.1"/>
    </source>
</evidence>
<feature type="transmembrane region" description="Helical" evidence="1">
    <location>
        <begin position="57"/>
        <end position="74"/>
    </location>
</feature>
<keyword evidence="1" id="KW-0472">Membrane</keyword>
<evidence type="ECO:0000256" key="1">
    <source>
        <dbReference type="SAM" id="Phobius"/>
    </source>
</evidence>
<reference evidence="2 3" key="1">
    <citation type="submission" date="2020-01" db="EMBL/GenBank/DDBJ databases">
        <title>Spongiivirga citrea KCTC 32990T.</title>
        <authorList>
            <person name="Wang G."/>
        </authorList>
    </citation>
    <scope>NUCLEOTIDE SEQUENCE [LARGE SCALE GENOMIC DNA]</scope>
    <source>
        <strain evidence="2 3">KCTC 32990</strain>
    </source>
</reference>
<comment type="caution">
    <text evidence="2">The sequence shown here is derived from an EMBL/GenBank/DDBJ whole genome shotgun (WGS) entry which is preliminary data.</text>
</comment>
<proteinExistence type="predicted"/>
<feature type="transmembrane region" description="Helical" evidence="1">
    <location>
        <begin position="12"/>
        <end position="36"/>
    </location>
</feature>
<name>A0A6M0CWN7_9FLAO</name>
<keyword evidence="1" id="KW-0812">Transmembrane</keyword>
<dbReference type="Proteomes" id="UP000474296">
    <property type="component" value="Unassembled WGS sequence"/>
</dbReference>
<evidence type="ECO:0000313" key="3">
    <source>
        <dbReference type="Proteomes" id="UP000474296"/>
    </source>
</evidence>
<feature type="transmembrane region" description="Helical" evidence="1">
    <location>
        <begin position="80"/>
        <end position="100"/>
    </location>
</feature>
<dbReference type="Pfam" id="PF14079">
    <property type="entry name" value="DUF4260"/>
    <property type="match status" value="1"/>
</dbReference>
<protein>
    <submittedName>
        <fullName evidence="2">DUF4260 family protein</fullName>
    </submittedName>
</protein>
<gene>
    <name evidence="2" type="ORF">GWK10_13070</name>
</gene>